<evidence type="ECO:0000256" key="3">
    <source>
        <dbReference type="ARBA" id="ARBA00013746"/>
    </source>
</evidence>
<evidence type="ECO:0000256" key="6">
    <source>
        <dbReference type="ARBA" id="ARBA00023242"/>
    </source>
</evidence>
<keyword evidence="5" id="KW-0677">Repeat</keyword>
<dbReference type="Gene3D" id="1.25.10.10">
    <property type="entry name" value="Leucine-rich Repeat Variant"/>
    <property type="match status" value="2"/>
</dbReference>
<dbReference type="InterPro" id="IPR016024">
    <property type="entry name" value="ARM-type_fold"/>
</dbReference>
<proteinExistence type="predicted"/>
<evidence type="ECO:0000256" key="4">
    <source>
        <dbReference type="ARBA" id="ARBA00022490"/>
    </source>
</evidence>
<dbReference type="GO" id="GO:0005634">
    <property type="term" value="C:nucleus"/>
    <property type="evidence" value="ECO:0007669"/>
    <property type="project" value="UniProtKB-SubCell"/>
</dbReference>
<keyword evidence="4" id="KW-0963">Cytoplasm</keyword>
<dbReference type="InterPro" id="IPR000225">
    <property type="entry name" value="Armadillo"/>
</dbReference>
<evidence type="ECO:0000313" key="9">
    <source>
        <dbReference type="Proteomes" id="UP000694395"/>
    </source>
</evidence>
<dbReference type="Pfam" id="PF00514">
    <property type="entry name" value="Arm"/>
    <property type="match status" value="1"/>
</dbReference>
<name>A0A8C7QGN1_ONCMY</name>
<dbReference type="GeneTree" id="ENSGT00390000003033"/>
<dbReference type="InterPro" id="IPR011989">
    <property type="entry name" value="ARM-like"/>
</dbReference>
<evidence type="ECO:0000256" key="2">
    <source>
        <dbReference type="ARBA" id="ARBA00004496"/>
    </source>
</evidence>
<organism evidence="8 9">
    <name type="scientific">Oncorhynchus mykiss</name>
    <name type="common">Rainbow trout</name>
    <name type="synonym">Salmo gairdneri</name>
    <dbReference type="NCBI Taxonomy" id="8022"/>
    <lineage>
        <taxon>Eukaryota</taxon>
        <taxon>Metazoa</taxon>
        <taxon>Chordata</taxon>
        <taxon>Craniata</taxon>
        <taxon>Vertebrata</taxon>
        <taxon>Euteleostomi</taxon>
        <taxon>Actinopterygii</taxon>
        <taxon>Neopterygii</taxon>
        <taxon>Teleostei</taxon>
        <taxon>Protacanthopterygii</taxon>
        <taxon>Salmoniformes</taxon>
        <taxon>Salmonidae</taxon>
        <taxon>Salmoninae</taxon>
        <taxon>Oncorhynchus</taxon>
    </lineage>
</organism>
<dbReference type="SMART" id="SM00185">
    <property type="entry name" value="ARM"/>
    <property type="match status" value="8"/>
</dbReference>
<protein>
    <recommendedName>
        <fullName evidence="3">Armadillo repeat-containing protein 8</fullName>
    </recommendedName>
</protein>
<dbReference type="FunFam" id="1.25.10.10:FF:000061">
    <property type="entry name" value="armadillo repeat-containing protein 8 isoform X1"/>
    <property type="match status" value="1"/>
</dbReference>
<evidence type="ECO:0000313" key="8">
    <source>
        <dbReference type="Ensembl" id="ENSOMYP00000035874.2"/>
    </source>
</evidence>
<feature type="repeat" description="ARM" evidence="7">
    <location>
        <begin position="54"/>
        <end position="90"/>
    </location>
</feature>
<dbReference type="GO" id="GO:0005737">
    <property type="term" value="C:cytoplasm"/>
    <property type="evidence" value="ECO:0007669"/>
    <property type="project" value="UniProtKB-SubCell"/>
</dbReference>
<reference evidence="8" key="2">
    <citation type="submission" date="2025-08" db="UniProtKB">
        <authorList>
            <consortium name="Ensembl"/>
        </authorList>
    </citation>
    <scope>IDENTIFICATION</scope>
</reference>
<dbReference type="SUPFAM" id="SSF48371">
    <property type="entry name" value="ARM repeat"/>
    <property type="match status" value="1"/>
</dbReference>
<dbReference type="GO" id="GO:0043161">
    <property type="term" value="P:proteasome-mediated ubiquitin-dependent protein catabolic process"/>
    <property type="evidence" value="ECO:0007669"/>
    <property type="project" value="TreeGrafter"/>
</dbReference>
<dbReference type="Proteomes" id="UP000694395">
    <property type="component" value="Chromosome 3"/>
</dbReference>
<dbReference type="AlphaFoldDB" id="A0A8C7QGN1"/>
<gene>
    <name evidence="8" type="primary">LOC110520230</name>
</gene>
<keyword evidence="9" id="KW-1185">Reference proteome</keyword>
<dbReference type="InterPro" id="IPR038739">
    <property type="entry name" value="ARMC8/Vid28"/>
</dbReference>
<keyword evidence="6" id="KW-0539">Nucleus</keyword>
<dbReference type="PANTHER" id="PTHR15651:SF7">
    <property type="entry name" value="ARMADILLO REPEAT-CONTAINING PROTEIN 8"/>
    <property type="match status" value="1"/>
</dbReference>
<sequence>TKCVHLPPEVTATSRHYVDRLFDPDPQKVLQGVIDMKNAVIGNNKQKANLIVLGAVPRLLYLLQQGSSSSELRAECAVVLGSLAMGTENNIKSLVDCHIIPALLQGLLCPDLIFIEACLRCLRTVFISPVTPVQLLYTTPEHQTVLFNHGAIQNIAPLLISPSYKVRMQALKCFSVLAYENTQVSMTLVNVLVDEELLSQVFVRMMQRDQPIDMQLTAAKCLTYMCRAGAIRTDDSCIVLKTLPCLVRMCSKERLLEERVEGAETLAYLMEPDVELQRIASVTDHLVAMLADYFKYPSSVSAITDIKRLDHDLKHAHELRQAAFKLYASLGSNDEDIRKKITETENMMDRIVSGLSESSVKVRLAAVRCLHSLSRSVQQLRTSFHDHAVWKPLMKLLQNAPDEVLVMASSTLCNLLLEFSPSKEPILESGVIELLCSLTQSDSPALRVNGIWALMNMAFQADQKVKGEIVRALGTEQLFRLLSDPDSNVLMKTLGLLRNLLSTRPHIDQVMSSHGKQIMQAVTLILEGEHSIEVKEQTLCILANIADGNTAKELIMTNDDILQKIKYYMAHSNVKLQLAATFCISNLIWNEEDGSQERQDKLRELGFVDILHKLTQASDPNLCDRAKTAMQQYLA</sequence>
<feature type="repeat" description="ARM" evidence="7">
    <location>
        <begin position="473"/>
        <end position="515"/>
    </location>
</feature>
<evidence type="ECO:0000256" key="5">
    <source>
        <dbReference type="ARBA" id="ARBA00022737"/>
    </source>
</evidence>
<comment type="subcellular location">
    <subcellularLocation>
        <location evidence="2">Cytoplasm</location>
    </subcellularLocation>
    <subcellularLocation>
        <location evidence="1">Nucleus</location>
    </subcellularLocation>
</comment>
<dbReference type="FunFam" id="1.25.10.10:FF:000070">
    <property type="entry name" value="armadillo repeat-containing protein 8 isoform X1"/>
    <property type="match status" value="1"/>
</dbReference>
<dbReference type="GO" id="GO:0034657">
    <property type="term" value="C:GID complex"/>
    <property type="evidence" value="ECO:0007669"/>
    <property type="project" value="TreeGrafter"/>
</dbReference>
<reference evidence="8" key="3">
    <citation type="submission" date="2025-09" db="UniProtKB">
        <authorList>
            <consortium name="Ensembl"/>
        </authorList>
    </citation>
    <scope>IDENTIFICATION</scope>
</reference>
<evidence type="ECO:0000256" key="7">
    <source>
        <dbReference type="PROSITE-ProRule" id="PRU00259"/>
    </source>
</evidence>
<dbReference type="PROSITE" id="PS50176">
    <property type="entry name" value="ARM_REPEAT"/>
    <property type="match status" value="2"/>
</dbReference>
<evidence type="ECO:0000256" key="1">
    <source>
        <dbReference type="ARBA" id="ARBA00004123"/>
    </source>
</evidence>
<accession>A0A8C7QGN1</accession>
<dbReference type="Ensembl" id="ENSOMYT00000039125.2">
    <property type="protein sequence ID" value="ENSOMYP00000035874.2"/>
    <property type="gene ID" value="ENSOMYG00000016390.2"/>
</dbReference>
<reference evidence="8" key="1">
    <citation type="submission" date="2020-07" db="EMBL/GenBank/DDBJ databases">
        <title>A long reads based de novo assembly of the rainbow trout Arlee double haploid line genome.</title>
        <authorList>
            <person name="Gao G."/>
            <person name="Palti Y."/>
        </authorList>
    </citation>
    <scope>NUCLEOTIDE SEQUENCE [LARGE SCALE GENOMIC DNA]</scope>
</reference>
<dbReference type="PANTHER" id="PTHR15651">
    <property type="entry name" value="ARMADILLO REPEAT-CONTAINING PROTEIN 8"/>
    <property type="match status" value="1"/>
</dbReference>